<evidence type="ECO:0000256" key="1">
    <source>
        <dbReference type="ARBA" id="ARBA00022829"/>
    </source>
</evidence>
<dbReference type="EMBL" id="CP058559">
    <property type="protein sequence ID" value="QNO16217.1"/>
    <property type="molecule type" value="Genomic_DNA"/>
</dbReference>
<dbReference type="InterPro" id="IPR003768">
    <property type="entry name" value="ScpA"/>
</dbReference>
<keyword evidence="3" id="KW-0132">Cell division</keyword>
<proteinExistence type="inferred from homology"/>
<dbReference type="HAMAP" id="MF_01805">
    <property type="entry name" value="ScpA"/>
    <property type="match status" value="1"/>
</dbReference>
<evidence type="ECO:0000313" key="4">
    <source>
        <dbReference type="EMBL" id="QNO16217.1"/>
    </source>
</evidence>
<protein>
    <recommendedName>
        <fullName evidence="2 3">Segregation and condensation protein A</fullName>
    </recommendedName>
</protein>
<dbReference type="Proteomes" id="UP000516160">
    <property type="component" value="Chromosome"/>
</dbReference>
<evidence type="ECO:0000313" key="5">
    <source>
        <dbReference type="Proteomes" id="UP000516160"/>
    </source>
</evidence>
<dbReference type="Gene3D" id="1.10.10.580">
    <property type="entry name" value="Structural maintenance of chromosome 1. Chain E"/>
    <property type="match status" value="1"/>
</dbReference>
<name>A0A7G9WC05_ALKCA</name>
<organism evidence="4 5">
    <name type="scientific">Alkalicella caledoniensis</name>
    <dbReference type="NCBI Taxonomy" id="2731377"/>
    <lineage>
        <taxon>Bacteria</taxon>
        <taxon>Bacillati</taxon>
        <taxon>Bacillota</taxon>
        <taxon>Clostridia</taxon>
        <taxon>Eubacteriales</taxon>
        <taxon>Proteinivoracaceae</taxon>
        <taxon>Alkalicella</taxon>
    </lineage>
</organism>
<evidence type="ECO:0000256" key="2">
    <source>
        <dbReference type="ARBA" id="ARBA00044777"/>
    </source>
</evidence>
<comment type="similarity">
    <text evidence="3">Belongs to the ScpA family.</text>
</comment>
<sequence>MEYKVKLSSFEGPFDLLLHLVEKAQVDISEISIGEITEDFLNAIQDIEELDLETTSEFLVVAATLIDIKSRTLLPTRRSNVDEDIFDEDPRQQLIRRLLEYKKYKEVSQVMLELACGQEHYHTRAQEVIEPQYKPLTLSLNQLFGAFQKVLINSQRTETTVEKQHHIKKEEITIGDQMNSIFAILSEKKQVSFYSILEKSTSRYHVVISFLAILELIRLKKITAIQQEMFGEITLMFKEEVA</sequence>
<dbReference type="PANTHER" id="PTHR33969">
    <property type="entry name" value="SEGREGATION AND CONDENSATION PROTEIN A"/>
    <property type="match status" value="1"/>
</dbReference>
<dbReference type="KEGG" id="acae:HYG86_16265"/>
<dbReference type="Gene3D" id="6.10.250.2410">
    <property type="match status" value="1"/>
</dbReference>
<comment type="subcellular location">
    <subcellularLocation>
        <location evidence="3">Cytoplasm</location>
    </subcellularLocation>
    <text evidence="3">Associated with two foci at the outer edges of the nucleoid region in young cells, and at four foci within both cell halves in older cells.</text>
</comment>
<dbReference type="GO" id="GO:0007059">
    <property type="term" value="P:chromosome segregation"/>
    <property type="evidence" value="ECO:0007669"/>
    <property type="project" value="UniProtKB-UniRule"/>
</dbReference>
<keyword evidence="3" id="KW-0963">Cytoplasm</keyword>
<dbReference type="GO" id="GO:0005737">
    <property type="term" value="C:cytoplasm"/>
    <property type="evidence" value="ECO:0007669"/>
    <property type="project" value="UniProtKB-SubCell"/>
</dbReference>
<dbReference type="RefSeq" id="WP_213166613.1">
    <property type="nucleotide sequence ID" value="NZ_CP058559.1"/>
</dbReference>
<accession>A0A7G9WC05</accession>
<evidence type="ECO:0000256" key="3">
    <source>
        <dbReference type="HAMAP-Rule" id="MF_01805"/>
    </source>
</evidence>
<gene>
    <name evidence="3" type="primary">scpA</name>
    <name evidence="4" type="ORF">HYG86_16265</name>
</gene>
<dbReference type="Pfam" id="PF02616">
    <property type="entry name" value="SMC_ScpA"/>
    <property type="match status" value="1"/>
</dbReference>
<dbReference type="GO" id="GO:0006260">
    <property type="term" value="P:DNA replication"/>
    <property type="evidence" value="ECO:0007669"/>
    <property type="project" value="UniProtKB-UniRule"/>
</dbReference>
<dbReference type="AlphaFoldDB" id="A0A7G9WC05"/>
<reference evidence="4 5" key="1">
    <citation type="submission" date="2020-07" db="EMBL/GenBank/DDBJ databases">
        <title>Alkalicella. sp. LB2 genome.</title>
        <authorList>
            <person name="Postec A."/>
            <person name="Quemeneur M."/>
        </authorList>
    </citation>
    <scope>NUCLEOTIDE SEQUENCE [LARGE SCALE GENOMIC DNA]</scope>
    <source>
        <strain evidence="4 5">LB2</strain>
    </source>
</reference>
<comment type="subunit">
    <text evidence="3">Component of a cohesin-like complex composed of ScpA, ScpB and the Smc homodimer, in which ScpA and ScpB bind to the head domain of Smc. The presence of the three proteins is required for the association of the complex with DNA.</text>
</comment>
<keyword evidence="5" id="KW-1185">Reference proteome</keyword>
<dbReference type="InterPro" id="IPR023093">
    <property type="entry name" value="ScpA-like_C"/>
</dbReference>
<dbReference type="PANTHER" id="PTHR33969:SF2">
    <property type="entry name" value="SEGREGATION AND CONDENSATION PROTEIN A"/>
    <property type="match status" value="1"/>
</dbReference>
<comment type="function">
    <text evidence="3">Participates in chromosomal partition during cell division. May act via the formation of a condensin-like complex containing Smc and ScpB that pull DNA away from mid-cell into both cell halves.</text>
</comment>
<dbReference type="GO" id="GO:0051301">
    <property type="term" value="P:cell division"/>
    <property type="evidence" value="ECO:0007669"/>
    <property type="project" value="UniProtKB-KW"/>
</dbReference>
<keyword evidence="3" id="KW-0131">Cell cycle</keyword>
<keyword evidence="1 3" id="KW-0159">Chromosome partition</keyword>